<feature type="region of interest" description="Disordered" evidence="1">
    <location>
        <begin position="1"/>
        <end position="21"/>
    </location>
</feature>
<keyword evidence="4" id="KW-1185">Reference proteome</keyword>
<protein>
    <submittedName>
        <fullName evidence="3">Uncharacterized protein</fullName>
    </submittedName>
</protein>
<reference evidence="4" key="1">
    <citation type="submission" date="2016-08" db="EMBL/GenBank/DDBJ databases">
        <authorList>
            <person name="Tokovenko B."/>
            <person name="Kalinowski J."/>
        </authorList>
    </citation>
    <scope>NUCLEOTIDE SEQUENCE [LARGE SCALE GENOMIC DNA]</scope>
    <source>
        <strain evidence="4">UTMC102</strain>
    </source>
</reference>
<keyword evidence="2" id="KW-0472">Membrane</keyword>
<feature type="transmembrane region" description="Helical" evidence="2">
    <location>
        <begin position="50"/>
        <end position="69"/>
    </location>
</feature>
<evidence type="ECO:0000256" key="1">
    <source>
        <dbReference type="SAM" id="MobiDB-lite"/>
    </source>
</evidence>
<dbReference type="AlphaFoldDB" id="A0A1V3CAB7"/>
<proteinExistence type="predicted"/>
<dbReference type="EMBL" id="MCOK01000001">
    <property type="protein sequence ID" value="OOC57310.1"/>
    <property type="molecule type" value="Genomic_DNA"/>
</dbReference>
<evidence type="ECO:0000313" key="4">
    <source>
        <dbReference type="Proteomes" id="UP000189004"/>
    </source>
</evidence>
<evidence type="ECO:0000313" key="3">
    <source>
        <dbReference type="EMBL" id="OOC57310.1"/>
    </source>
</evidence>
<dbReference type="Proteomes" id="UP000189004">
    <property type="component" value="Unassembled WGS sequence"/>
</dbReference>
<feature type="transmembrane region" description="Helical" evidence="2">
    <location>
        <begin position="90"/>
        <end position="113"/>
    </location>
</feature>
<dbReference type="STRING" id="501010.NOSIN_19235"/>
<comment type="caution">
    <text evidence="3">The sequence shown here is derived from an EMBL/GenBank/DDBJ whole genome shotgun (WGS) entry which is preliminary data.</text>
</comment>
<accession>A0A1V3CAB7</accession>
<keyword evidence="2" id="KW-0812">Transmembrane</keyword>
<keyword evidence="2" id="KW-1133">Transmembrane helix</keyword>
<name>A0A1V3CAB7_9ACTN</name>
<feature type="transmembrane region" description="Helical" evidence="2">
    <location>
        <begin position="25"/>
        <end position="44"/>
    </location>
</feature>
<gene>
    <name evidence="3" type="ORF">NOSIN_19235</name>
</gene>
<evidence type="ECO:0000256" key="2">
    <source>
        <dbReference type="SAM" id="Phobius"/>
    </source>
</evidence>
<sequence>MSAPPPTDPAYPPGTPPPTAPPARVGGAVAALVVAVLTLAGPALMIYLDFWFFLLVVNVPGIGFGIAALRKLPDPVGVERYIRYTWACTFAYVILFVLFTIPVVVLFMMMLLLTS</sequence>
<organism evidence="3 4">
    <name type="scientific">Nocardiopsis sinuspersici</name>
    <dbReference type="NCBI Taxonomy" id="501010"/>
    <lineage>
        <taxon>Bacteria</taxon>
        <taxon>Bacillati</taxon>
        <taxon>Actinomycetota</taxon>
        <taxon>Actinomycetes</taxon>
        <taxon>Streptosporangiales</taxon>
        <taxon>Nocardiopsidaceae</taxon>
        <taxon>Nocardiopsis</taxon>
    </lineage>
</organism>